<evidence type="ECO:0000313" key="1">
    <source>
        <dbReference type="EMBL" id="ARV77045.1"/>
    </source>
</evidence>
<dbReference type="EMBL" id="MF042360">
    <property type="protein sequence ID" value="ARV77045.1"/>
    <property type="molecule type" value="Genomic_DNA"/>
</dbReference>
<evidence type="ECO:0000313" key="2">
    <source>
        <dbReference type="Proteomes" id="UP000225448"/>
    </source>
</evidence>
<protein>
    <submittedName>
        <fullName evidence="1">Uncharacterized protein</fullName>
    </submittedName>
</protein>
<keyword evidence="2" id="KW-1185">Reference proteome</keyword>
<name>A0A1Y0SX10_9CAUD</name>
<organism evidence="1 2">
    <name type="scientific">Pseudomonas phage Phabio</name>
    <dbReference type="NCBI Taxonomy" id="2006668"/>
    <lineage>
        <taxon>Viruses</taxon>
        <taxon>Duplodnaviria</taxon>
        <taxon>Heunggongvirae</taxon>
        <taxon>Uroviricota</taxon>
        <taxon>Caudoviricetes</taxon>
        <taxon>Chimalliviridae</taxon>
        <taxon>Phabiovirus</taxon>
        <taxon>Phabiovirus phabio</taxon>
    </lineage>
</organism>
<reference evidence="1 2" key="1">
    <citation type="submission" date="2017-05" db="EMBL/GenBank/DDBJ databases">
        <authorList>
            <person name="Song R."/>
            <person name="Chenine A.L."/>
            <person name="Ruprecht R.M."/>
        </authorList>
    </citation>
    <scope>NUCLEOTIDE SEQUENCE [LARGE SCALE GENOMIC DNA]</scope>
</reference>
<accession>A0A1Y0SX10</accession>
<gene>
    <name evidence="1" type="ORF">PHABIO_414</name>
</gene>
<dbReference type="Proteomes" id="UP000225448">
    <property type="component" value="Segment"/>
</dbReference>
<proteinExistence type="predicted"/>
<sequence length="181" mass="20566">MNSTTYMLKHTDAFIATVFASAPNLIEAYSGLVSAYGSNVDQYRDYWESHGLVFNKAQIIYLLTYTNMMGFTPKHMSKEWVLLNYDAYQRLLPDNNPAKDDLDAIVDVIVQNQDKFNQELDISRVLYPRDFLMDNLAQLETSMVELDGEFGLFCKCVVQLAGAILTAEQKARDTLKVLKAV</sequence>